<reference evidence="2" key="1">
    <citation type="submission" date="2016-11" db="UniProtKB">
        <authorList>
            <consortium name="WormBaseParasite"/>
        </authorList>
    </citation>
    <scope>IDENTIFICATION</scope>
</reference>
<dbReference type="AlphaFoldDB" id="A0A1I7WHQ1"/>
<proteinExistence type="predicted"/>
<sequence length="19" mass="2252">MNSGQLYVHPVYKSVIRFL</sequence>
<protein>
    <submittedName>
        <fullName evidence="2">Uncharacterized protein</fullName>
    </submittedName>
</protein>
<dbReference type="WBParaSite" id="Hba_04531">
    <property type="protein sequence ID" value="Hba_04531"/>
    <property type="gene ID" value="Hba_04531"/>
</dbReference>
<name>A0A1I7WHQ1_HETBA</name>
<keyword evidence="1" id="KW-1185">Reference proteome</keyword>
<evidence type="ECO:0000313" key="2">
    <source>
        <dbReference type="WBParaSite" id="Hba_04531"/>
    </source>
</evidence>
<accession>A0A1I7WHQ1</accession>
<dbReference type="Proteomes" id="UP000095283">
    <property type="component" value="Unplaced"/>
</dbReference>
<organism evidence="1 2">
    <name type="scientific">Heterorhabditis bacteriophora</name>
    <name type="common">Entomopathogenic nematode worm</name>
    <dbReference type="NCBI Taxonomy" id="37862"/>
    <lineage>
        <taxon>Eukaryota</taxon>
        <taxon>Metazoa</taxon>
        <taxon>Ecdysozoa</taxon>
        <taxon>Nematoda</taxon>
        <taxon>Chromadorea</taxon>
        <taxon>Rhabditida</taxon>
        <taxon>Rhabditina</taxon>
        <taxon>Rhabditomorpha</taxon>
        <taxon>Strongyloidea</taxon>
        <taxon>Heterorhabditidae</taxon>
        <taxon>Heterorhabditis</taxon>
    </lineage>
</organism>
<evidence type="ECO:0000313" key="1">
    <source>
        <dbReference type="Proteomes" id="UP000095283"/>
    </source>
</evidence>